<organism evidence="1 2">
    <name type="scientific">Okeania hirsuta</name>
    <dbReference type="NCBI Taxonomy" id="1458930"/>
    <lineage>
        <taxon>Bacteria</taxon>
        <taxon>Bacillati</taxon>
        <taxon>Cyanobacteriota</taxon>
        <taxon>Cyanophyceae</taxon>
        <taxon>Oscillatoriophycideae</taxon>
        <taxon>Oscillatoriales</taxon>
        <taxon>Microcoleaceae</taxon>
        <taxon>Okeania</taxon>
    </lineage>
</organism>
<keyword evidence="2" id="KW-1185">Reference proteome</keyword>
<sequence>MNLSLALATSSDLHWNYGNQIRQKMASNCRSQGIGRWGDGEIRIFAQFFISYIRQQKLVVLQS</sequence>
<accession>A0A3N6NF15</accession>
<name>A0A3N6NF15_9CYAN</name>
<evidence type="ECO:0000313" key="1">
    <source>
        <dbReference type="EMBL" id="RQH40877.1"/>
    </source>
</evidence>
<dbReference type="Proteomes" id="UP000269154">
    <property type="component" value="Unassembled WGS sequence"/>
</dbReference>
<dbReference type="EMBL" id="RCBY01000083">
    <property type="protein sequence ID" value="RQH40877.1"/>
    <property type="molecule type" value="Genomic_DNA"/>
</dbReference>
<evidence type="ECO:0000313" key="2">
    <source>
        <dbReference type="Proteomes" id="UP000269154"/>
    </source>
</evidence>
<dbReference type="AlphaFoldDB" id="A0A3N6NF15"/>
<comment type="caution">
    <text evidence="1">The sequence shown here is derived from an EMBL/GenBank/DDBJ whole genome shotgun (WGS) entry which is preliminary data.</text>
</comment>
<protein>
    <submittedName>
        <fullName evidence="1">Uncharacterized protein</fullName>
    </submittedName>
</protein>
<reference evidence="1 2" key="1">
    <citation type="journal article" date="2018" name="ACS Chem. Biol.">
        <title>Ketoreductase domain dysfunction expands chemodiversity: malyngamide biosynthesis in the cyanobacterium Okeania hirsuta.</title>
        <authorList>
            <person name="Moss N.A."/>
            <person name="Leao T."/>
            <person name="Rankin M."/>
            <person name="McCullough T.M."/>
            <person name="Qu P."/>
            <person name="Korobeynikov A."/>
            <person name="Smith J.L."/>
            <person name="Gerwick L."/>
            <person name="Gerwick W.H."/>
        </authorList>
    </citation>
    <scope>NUCLEOTIDE SEQUENCE [LARGE SCALE GENOMIC DNA]</scope>
    <source>
        <strain evidence="1 2">PAB10Feb10-1</strain>
    </source>
</reference>
<gene>
    <name evidence="1" type="ORF">D5R40_15770</name>
</gene>
<proteinExistence type="predicted"/>